<feature type="region of interest" description="Disordered" evidence="1">
    <location>
        <begin position="406"/>
        <end position="428"/>
    </location>
</feature>
<feature type="region of interest" description="Disordered" evidence="1">
    <location>
        <begin position="346"/>
        <end position="384"/>
    </location>
</feature>
<gene>
    <name evidence="4" type="ORF">Cni_G25880</name>
</gene>
<evidence type="ECO:0000313" key="4">
    <source>
        <dbReference type="EMBL" id="WOL17091.1"/>
    </source>
</evidence>
<dbReference type="InterPro" id="IPR048297">
    <property type="entry name" value="DUF936_dom_pln"/>
</dbReference>
<feature type="compositionally biased region" description="Basic and acidic residues" evidence="1">
    <location>
        <begin position="415"/>
        <end position="428"/>
    </location>
</feature>
<name>A0AAQ3QLG4_9LILI</name>
<feature type="domain" description="DUF936" evidence="2">
    <location>
        <begin position="4"/>
        <end position="125"/>
    </location>
</feature>
<keyword evidence="5" id="KW-1185">Reference proteome</keyword>
<dbReference type="Pfam" id="PF06075">
    <property type="entry name" value="DUF936"/>
    <property type="match status" value="1"/>
</dbReference>
<protein>
    <submittedName>
        <fullName evidence="4">Uncharacterized protein</fullName>
    </submittedName>
</protein>
<dbReference type="PANTHER" id="PTHR31928:SF3">
    <property type="entry name" value="EXPRESSED PROTEIN"/>
    <property type="match status" value="1"/>
</dbReference>
<dbReference type="EMBL" id="CP136897">
    <property type="protein sequence ID" value="WOL17091.1"/>
    <property type="molecule type" value="Genomic_DNA"/>
</dbReference>
<feature type="region of interest" description="Disordered" evidence="1">
    <location>
        <begin position="171"/>
        <end position="256"/>
    </location>
</feature>
<dbReference type="PANTHER" id="PTHR31928">
    <property type="entry name" value="EXPRESSED PROTEIN"/>
    <property type="match status" value="1"/>
</dbReference>
<dbReference type="Proteomes" id="UP001327560">
    <property type="component" value="Chromosome 8"/>
</dbReference>
<organism evidence="4 5">
    <name type="scientific">Canna indica</name>
    <name type="common">Indian-shot</name>
    <dbReference type="NCBI Taxonomy" id="4628"/>
    <lineage>
        <taxon>Eukaryota</taxon>
        <taxon>Viridiplantae</taxon>
        <taxon>Streptophyta</taxon>
        <taxon>Embryophyta</taxon>
        <taxon>Tracheophyta</taxon>
        <taxon>Spermatophyta</taxon>
        <taxon>Magnoliopsida</taxon>
        <taxon>Liliopsida</taxon>
        <taxon>Zingiberales</taxon>
        <taxon>Cannaceae</taxon>
        <taxon>Canna</taxon>
    </lineage>
</organism>
<feature type="region of interest" description="Disordered" evidence="1">
    <location>
        <begin position="570"/>
        <end position="601"/>
    </location>
</feature>
<reference evidence="4 5" key="1">
    <citation type="submission" date="2023-10" db="EMBL/GenBank/DDBJ databases">
        <title>Chromosome-scale genome assembly provides insights into flower coloration mechanisms of Canna indica.</title>
        <authorList>
            <person name="Li C."/>
        </authorList>
    </citation>
    <scope>NUCLEOTIDE SEQUENCE [LARGE SCALE GENOMIC DNA]</scope>
    <source>
        <tissue evidence="4">Flower</tissue>
    </source>
</reference>
<feature type="domain" description="DUF6857" evidence="3">
    <location>
        <begin position="426"/>
        <end position="711"/>
    </location>
</feature>
<accession>A0AAQ3QLG4</accession>
<feature type="compositionally biased region" description="Basic and acidic residues" evidence="1">
    <location>
        <begin position="363"/>
        <end position="378"/>
    </location>
</feature>
<dbReference type="InterPro" id="IPR049172">
    <property type="entry name" value="DUF6857_pln"/>
</dbReference>
<feature type="compositionally biased region" description="Polar residues" evidence="1">
    <location>
        <begin position="585"/>
        <end position="594"/>
    </location>
</feature>
<evidence type="ECO:0000259" key="3">
    <source>
        <dbReference type="Pfam" id="PF21647"/>
    </source>
</evidence>
<evidence type="ECO:0000259" key="2">
    <source>
        <dbReference type="Pfam" id="PF06075"/>
    </source>
</evidence>
<feature type="region of interest" description="Disordered" evidence="1">
    <location>
        <begin position="129"/>
        <end position="152"/>
    </location>
</feature>
<proteinExistence type="predicted"/>
<feature type="compositionally biased region" description="Low complexity" evidence="1">
    <location>
        <begin position="352"/>
        <end position="362"/>
    </location>
</feature>
<dbReference type="InterPro" id="IPR010341">
    <property type="entry name" value="DUF936_pln"/>
</dbReference>
<sequence length="718" mass="77111">MASLTPGVLLKLLQSMNTDARVTSEYRSAVLQVVGIVPALSASTGDDLWPSHGFYLQLSDSANSTYVSLSDADADAVLSTRSQLGQLVHVDRLQFAHPVPRAVGLRPVPGARPHPFVGSPTPLVARSSPNHHGFVIQPASSADAGPPLLPASLRSKHNHLEEDKRTVFAAKENVVVGSGKNQGDTTGKPRRFSSPSAAKVLARNSGAGSGNSTGELLRDPSSAMKTSSRPSSPALVGRARSRPTSPAPSKCEVPSLVAAKEENRRVAREPAIIVPSRYRQPSPAGRKAAASPMGRRGSMSPARRLSGGIKVASPATGEGGGKKKHGVVVAGIARVSDAFVGSMKSMRKSWDDSSVNSVVTSDPKVKEGSKSKMDKESISRTQIATSRRLSDVEAVQATSSSEKLRTIIKSDSLSEPEKGKSPPSIVHDKKWTDGSIPLDTVPEHLARLGKACIYYLRNIASIAAAEALEEALVTESVIRCLSMFSELCSLSKVGNPVPTIDRFLSIYDDVLRWNTLAESLFNSRNNDSSKDAILIEQSKLASLWVQAALATDLEVIHLVNNDTELLPKRKADEKPVLPQVDPPRTSLSRKQSIGTPAKSHRSKVLPSVNNTWIRGHGVSETVDLSLALRKEMQVWFLKFVEEAIELGFRLFGDNSDNNKVAVVLSQLKKINDWLDGVVKTSEGETLKEKIEILKHKIYGFVIGHVGSTLDTSISIGKA</sequence>
<feature type="region of interest" description="Disordered" evidence="1">
    <location>
        <begin position="278"/>
        <end position="305"/>
    </location>
</feature>
<evidence type="ECO:0000256" key="1">
    <source>
        <dbReference type="SAM" id="MobiDB-lite"/>
    </source>
</evidence>
<dbReference type="AlphaFoldDB" id="A0AAQ3QLG4"/>
<evidence type="ECO:0000313" key="5">
    <source>
        <dbReference type="Proteomes" id="UP001327560"/>
    </source>
</evidence>
<dbReference type="Pfam" id="PF21647">
    <property type="entry name" value="DUF6857"/>
    <property type="match status" value="1"/>
</dbReference>